<dbReference type="GO" id="GO:0015385">
    <property type="term" value="F:sodium:proton antiporter activity"/>
    <property type="evidence" value="ECO:0007669"/>
    <property type="project" value="UniProtKB-UniRule"/>
</dbReference>
<dbReference type="AlphaFoldDB" id="A0A940MJG8"/>
<protein>
    <recommendedName>
        <fullName evidence="12">Na(+)/H(+) antiporter NhaA</fullName>
    </recommendedName>
    <alternativeName>
        <fullName evidence="12">Sodium/proton antiporter NhaA</fullName>
    </alternativeName>
</protein>
<feature type="transmembrane region" description="Helical" evidence="12">
    <location>
        <begin position="201"/>
        <end position="220"/>
    </location>
</feature>
<evidence type="ECO:0000256" key="11">
    <source>
        <dbReference type="ARBA" id="ARBA00023201"/>
    </source>
</evidence>
<keyword evidence="8 12" id="KW-0915">Sodium</keyword>
<evidence type="ECO:0000313" key="16">
    <source>
        <dbReference type="Proteomes" id="UP000670475"/>
    </source>
</evidence>
<sequence>MTDSAGPARGDTYTGRTECRSSSHSPWRAFLRTETGSAAVLLAGVIAALVWANIGIDGYESVWRTTLSVRVGDAGVSLHLRDWVNSALMAMFFFVVGLEARREFDMGELRERRRVALPMLAGACGLCVPVLIYLAINAGHGTEHGWGAAMSTDTAFALGMLALLGRRLPAGLRTFVLSVAVVDDFVALAVIAFAYSGSVALSALLVAVGILAAVLVVRALKVRTGAVYAVAALAIWVALLKSGIDPVVTGLVMGLLTYAYPAARSDLERASGLFRRFREQPTPELERSARRGLASAISPNERLQRTFHPWTSYVIVPLFALANAGIEISPHELSRAFSSTVTWGVLAGLVLGKPLAILGTSLVTAAATGGRVRPPVGWGATAAGGTVAGVGFTVSLLIATLAFHGQRLTEAKIGILSAMAGAFLLTWTVTAVIGRLPKVLRGRALLGSAETIIDLAVPVDPDRDKVRGPHDAPVTVVEYGDFECPYCGRAEPAIRELLAEFGDDVRYVWRHLPLRDVHPRAQLAAEATEAAAEQGAFWEMHDLLFAHQGALGSADLYRYAEELSLDTERFGRHLRRRAGARRVAEDVESADLSGVSGTPTFFVNGRRHTGAYDIDHLSRAVSTARKRAALEATA</sequence>
<dbReference type="GO" id="GO:0005886">
    <property type="term" value="C:plasma membrane"/>
    <property type="evidence" value="ECO:0007669"/>
    <property type="project" value="UniProtKB-SubCell"/>
</dbReference>
<dbReference type="InterPro" id="IPR004670">
    <property type="entry name" value="NhaA"/>
</dbReference>
<dbReference type="Proteomes" id="UP000670475">
    <property type="component" value="Unassembled WGS sequence"/>
</dbReference>
<keyword evidence="11 12" id="KW-0739">Sodium transport</keyword>
<evidence type="ECO:0000256" key="1">
    <source>
        <dbReference type="ARBA" id="ARBA00004429"/>
    </source>
</evidence>
<evidence type="ECO:0000256" key="7">
    <source>
        <dbReference type="ARBA" id="ARBA00022989"/>
    </source>
</evidence>
<dbReference type="EMBL" id="JAGIQL010000169">
    <property type="protein sequence ID" value="MBP0461225.1"/>
    <property type="molecule type" value="Genomic_DNA"/>
</dbReference>
<comment type="function">
    <text evidence="12">Na(+)/H(+) antiporter that extrudes sodium in exchange for external protons.</text>
</comment>
<dbReference type="Gene3D" id="3.40.30.10">
    <property type="entry name" value="Glutaredoxin"/>
    <property type="match status" value="1"/>
</dbReference>
<keyword evidence="16" id="KW-1185">Reference proteome</keyword>
<reference evidence="15" key="1">
    <citation type="submission" date="2021-03" db="EMBL/GenBank/DDBJ databases">
        <title>Whole genome sequence of Streptomyces bomunensis MMS17-BM035.</title>
        <authorList>
            <person name="Lee J.H."/>
        </authorList>
    </citation>
    <scope>NUCLEOTIDE SEQUENCE</scope>
    <source>
        <strain evidence="15">MMS17-BM035</strain>
    </source>
</reference>
<dbReference type="PROSITE" id="PS51352">
    <property type="entry name" value="THIOREDOXIN_2"/>
    <property type="match status" value="1"/>
</dbReference>
<dbReference type="InterPro" id="IPR023171">
    <property type="entry name" value="Na/H_antiporter_dom_sf"/>
</dbReference>
<name>A0A940MJG8_9ACTN</name>
<comment type="similarity">
    <text evidence="12">Belongs to the NhaA Na(+)/H(+) (TC 2.A.33) antiporter family.</text>
</comment>
<accession>A0A940MJG8</accession>
<keyword evidence="10 12" id="KW-0472">Membrane</keyword>
<keyword evidence="6 12" id="KW-0812">Transmembrane</keyword>
<evidence type="ECO:0000256" key="6">
    <source>
        <dbReference type="ARBA" id="ARBA00022692"/>
    </source>
</evidence>
<evidence type="ECO:0000256" key="2">
    <source>
        <dbReference type="ARBA" id="ARBA00007006"/>
    </source>
</evidence>
<gene>
    <name evidence="12 15" type="primary">nhaA</name>
    <name evidence="15" type="ORF">JFN87_27735</name>
</gene>
<dbReference type="InterPro" id="IPR012336">
    <property type="entry name" value="Thioredoxin-like_fold"/>
</dbReference>
<feature type="domain" description="Thioredoxin" evidence="14">
    <location>
        <begin position="418"/>
        <end position="626"/>
    </location>
</feature>
<feature type="transmembrane region" description="Helical" evidence="12">
    <location>
        <begin position="378"/>
        <end position="403"/>
    </location>
</feature>
<comment type="catalytic activity">
    <reaction evidence="12">
        <text>Na(+)(in) + 2 H(+)(out) = Na(+)(out) + 2 H(+)(in)</text>
        <dbReference type="Rhea" id="RHEA:29251"/>
        <dbReference type="ChEBI" id="CHEBI:15378"/>
        <dbReference type="ChEBI" id="CHEBI:29101"/>
    </reaction>
</comment>
<dbReference type="GO" id="GO:0006885">
    <property type="term" value="P:regulation of pH"/>
    <property type="evidence" value="ECO:0007669"/>
    <property type="project" value="UniProtKB-UniRule"/>
</dbReference>
<organism evidence="15 16">
    <name type="scientific">Streptomyces montanisoli</name>
    <dbReference type="NCBI Taxonomy" id="2798581"/>
    <lineage>
        <taxon>Bacteria</taxon>
        <taxon>Bacillati</taxon>
        <taxon>Actinomycetota</taxon>
        <taxon>Actinomycetes</taxon>
        <taxon>Kitasatosporales</taxon>
        <taxon>Streptomycetaceae</taxon>
        <taxon>Streptomyces</taxon>
    </lineage>
</organism>
<feature type="transmembrane region" description="Helical" evidence="12">
    <location>
        <begin position="341"/>
        <end position="366"/>
    </location>
</feature>
<dbReference type="PANTHER" id="PTHR30341:SF0">
    <property type="entry name" value="NA(+)_H(+) ANTIPORTER NHAA"/>
    <property type="match status" value="1"/>
</dbReference>
<comment type="similarity">
    <text evidence="2">In the N-terminal section; belongs to the NhaA Na(+)/H(+) (TC 2.A.33) antiporter family.</text>
</comment>
<feature type="transmembrane region" description="Helical" evidence="12">
    <location>
        <begin position="83"/>
        <end position="100"/>
    </location>
</feature>
<evidence type="ECO:0000256" key="12">
    <source>
        <dbReference type="HAMAP-Rule" id="MF_01844"/>
    </source>
</evidence>
<feature type="transmembrane region" description="Helical" evidence="12">
    <location>
        <begin position="145"/>
        <end position="163"/>
    </location>
</feature>
<comment type="caution">
    <text evidence="15">The sequence shown here is derived from an EMBL/GenBank/DDBJ whole genome shotgun (WGS) entry which is preliminary data.</text>
</comment>
<dbReference type="Pfam" id="PF06965">
    <property type="entry name" value="Na_H_antiport_1"/>
    <property type="match status" value="1"/>
</dbReference>
<dbReference type="PANTHER" id="PTHR30341">
    <property type="entry name" value="SODIUM ION/PROTON ANTIPORTER NHAA-RELATED"/>
    <property type="match status" value="1"/>
</dbReference>
<keyword evidence="4 12" id="KW-0050">Antiport</keyword>
<feature type="transmembrane region" description="Helical" evidence="12">
    <location>
        <begin position="310"/>
        <end position="329"/>
    </location>
</feature>
<dbReference type="RefSeq" id="WP_209344312.1">
    <property type="nucleotide sequence ID" value="NZ_JAGIQL010000169.1"/>
</dbReference>
<feature type="transmembrane region" description="Helical" evidence="12">
    <location>
        <begin position="415"/>
        <end position="436"/>
    </location>
</feature>
<evidence type="ECO:0000256" key="13">
    <source>
        <dbReference type="SAM" id="MobiDB-lite"/>
    </source>
</evidence>
<feature type="transmembrane region" description="Helical" evidence="12">
    <location>
        <begin position="120"/>
        <end position="139"/>
    </location>
</feature>
<evidence type="ECO:0000256" key="3">
    <source>
        <dbReference type="ARBA" id="ARBA00022448"/>
    </source>
</evidence>
<dbReference type="SUPFAM" id="SSF52833">
    <property type="entry name" value="Thioredoxin-like"/>
    <property type="match status" value="1"/>
</dbReference>
<keyword evidence="3 12" id="KW-0813">Transport</keyword>
<feature type="transmembrane region" description="Helical" evidence="12">
    <location>
        <begin position="175"/>
        <end position="195"/>
    </location>
</feature>
<keyword evidence="7 12" id="KW-1133">Transmembrane helix</keyword>
<feature type="transmembrane region" description="Helical" evidence="12">
    <location>
        <begin position="227"/>
        <end position="244"/>
    </location>
</feature>
<keyword evidence="9 12" id="KW-0406">Ion transport</keyword>
<evidence type="ECO:0000256" key="5">
    <source>
        <dbReference type="ARBA" id="ARBA00022475"/>
    </source>
</evidence>
<comment type="subcellular location">
    <subcellularLocation>
        <location evidence="1">Cell inner membrane</location>
        <topology evidence="1">Multi-pass membrane protein</topology>
    </subcellularLocation>
    <subcellularLocation>
        <location evidence="12">Cell membrane</location>
        <topology evidence="12">Multi-pass membrane protein</topology>
    </subcellularLocation>
</comment>
<dbReference type="HAMAP" id="MF_01844">
    <property type="entry name" value="NhaA"/>
    <property type="match status" value="1"/>
</dbReference>
<evidence type="ECO:0000259" key="14">
    <source>
        <dbReference type="PROSITE" id="PS51352"/>
    </source>
</evidence>
<feature type="region of interest" description="Disordered" evidence="13">
    <location>
        <begin position="1"/>
        <end position="22"/>
    </location>
</feature>
<keyword evidence="5 12" id="KW-1003">Cell membrane</keyword>
<evidence type="ECO:0000256" key="9">
    <source>
        <dbReference type="ARBA" id="ARBA00023065"/>
    </source>
</evidence>
<evidence type="ECO:0000256" key="8">
    <source>
        <dbReference type="ARBA" id="ARBA00023053"/>
    </source>
</evidence>
<feature type="transmembrane region" description="Helical" evidence="12">
    <location>
        <begin position="38"/>
        <end position="56"/>
    </location>
</feature>
<dbReference type="NCBIfam" id="TIGR00773">
    <property type="entry name" value="NhaA"/>
    <property type="match status" value="1"/>
</dbReference>
<evidence type="ECO:0000313" key="15">
    <source>
        <dbReference type="EMBL" id="MBP0461225.1"/>
    </source>
</evidence>
<dbReference type="InterPro" id="IPR036249">
    <property type="entry name" value="Thioredoxin-like_sf"/>
</dbReference>
<dbReference type="Gene3D" id="1.20.1530.10">
    <property type="entry name" value="Na+/H+ antiporter like domain"/>
    <property type="match status" value="1"/>
</dbReference>
<evidence type="ECO:0000256" key="4">
    <source>
        <dbReference type="ARBA" id="ARBA00022449"/>
    </source>
</evidence>
<dbReference type="Pfam" id="PF13462">
    <property type="entry name" value="Thioredoxin_4"/>
    <property type="match status" value="1"/>
</dbReference>
<proteinExistence type="inferred from homology"/>
<evidence type="ECO:0000256" key="10">
    <source>
        <dbReference type="ARBA" id="ARBA00023136"/>
    </source>
</evidence>
<dbReference type="InterPro" id="IPR013766">
    <property type="entry name" value="Thioredoxin_domain"/>
</dbReference>